<comment type="caution">
    <text evidence="1">The sequence shown here is derived from an EMBL/GenBank/DDBJ whole genome shotgun (WGS) entry which is preliminary data.</text>
</comment>
<protein>
    <submittedName>
        <fullName evidence="1">Uncharacterized protein</fullName>
    </submittedName>
</protein>
<accession>A0AAE3JDI4</accession>
<proteinExistence type="predicted"/>
<dbReference type="RefSeq" id="WP_118613048.1">
    <property type="nucleotide sequence ID" value="NZ_JAJEQN010000021.1"/>
</dbReference>
<dbReference type="EMBL" id="JAJEQN010000021">
    <property type="protein sequence ID" value="MCC2221817.1"/>
    <property type="molecule type" value="Genomic_DNA"/>
</dbReference>
<keyword evidence="2" id="KW-1185">Reference proteome</keyword>
<reference evidence="1 2" key="1">
    <citation type="submission" date="2021-10" db="EMBL/GenBank/DDBJ databases">
        <title>Anaerobic single-cell dispensing facilitates the cultivation of human gut bacteria.</title>
        <authorList>
            <person name="Afrizal A."/>
        </authorList>
    </citation>
    <scope>NUCLEOTIDE SEQUENCE [LARGE SCALE GENOMIC DNA]</scope>
    <source>
        <strain evidence="1 2">CLA-AA-H224</strain>
    </source>
</reference>
<sequence>MIQEEIQNWIYEIKEVDALSAKALLRVYEQLGLSAAADRLGAISSEQTNVEYASVWLWAVERNPERRESLNKIREELTAKYCSENSKDVHLTGQQVFYELSFFTEYETKYGTLQYYENIYRQLCQVEKTQRDGWYLYGLTQIKKAMKEGVFEYQAQITDLFKETFSVLRENFATLDALQRILIVAAAYEACSQKILLPYKYQGLLLEWYRVICRHERNNDQLEAAMVLMEMAKQKLEA</sequence>
<evidence type="ECO:0000313" key="1">
    <source>
        <dbReference type="EMBL" id="MCC2221817.1"/>
    </source>
</evidence>
<organism evidence="1 2">
    <name type="scientific">Anthropogastromicrobium aceti</name>
    <dbReference type="NCBI Taxonomy" id="2981768"/>
    <lineage>
        <taxon>Bacteria</taxon>
        <taxon>Bacillati</taxon>
        <taxon>Bacillota</taxon>
        <taxon>Clostridia</taxon>
        <taxon>Lachnospirales</taxon>
        <taxon>Lachnospiraceae</taxon>
        <taxon>Anthropogastromicrobium</taxon>
    </lineage>
</organism>
<evidence type="ECO:0000313" key="2">
    <source>
        <dbReference type="Proteomes" id="UP001198200"/>
    </source>
</evidence>
<name>A0AAE3JDI4_9FIRM</name>
<dbReference type="Proteomes" id="UP001198200">
    <property type="component" value="Unassembled WGS sequence"/>
</dbReference>
<gene>
    <name evidence="1" type="ORF">LKD48_09250</name>
</gene>
<dbReference type="AlphaFoldDB" id="A0AAE3JDI4"/>